<proteinExistence type="predicted"/>
<dbReference type="EMBL" id="OB660475">
    <property type="protein sequence ID" value="CAD7224964.1"/>
    <property type="molecule type" value="Genomic_DNA"/>
</dbReference>
<reference evidence="1" key="1">
    <citation type="submission" date="2020-11" db="EMBL/GenBank/DDBJ databases">
        <authorList>
            <person name="Tran Van P."/>
        </authorList>
    </citation>
    <scope>NUCLEOTIDE SEQUENCE</scope>
</reference>
<name>A0A7R8ZLY3_9CRUS</name>
<gene>
    <name evidence="1" type="ORF">CTOB1V02_LOCUS2913</name>
</gene>
<accession>A0A7R8ZLY3</accession>
<sequence length="202" mass="22230">MTTSSSIFFLTLCVATGSALKYVVNPAFAPDLKSNAKRCYTCFVEEPEDDDPCVSAPADVDIGSPSMLCPREYCVIRRKNYYNESYGVYEFYRGCEEDPVHLNHNETEFLEFENGTKVPMYKVYYRSCHSDLCNRGNGIAPNGNDGIDGGIYGGDNDVVPGLGSGGPPSASSSEFILLCILGMFVTVDYWDHLSRAAILPYS</sequence>
<protein>
    <submittedName>
        <fullName evidence="1">Uncharacterized protein</fullName>
    </submittedName>
</protein>
<dbReference type="OrthoDB" id="8119539at2759"/>
<organism evidence="1">
    <name type="scientific">Cyprideis torosa</name>
    <dbReference type="NCBI Taxonomy" id="163714"/>
    <lineage>
        <taxon>Eukaryota</taxon>
        <taxon>Metazoa</taxon>
        <taxon>Ecdysozoa</taxon>
        <taxon>Arthropoda</taxon>
        <taxon>Crustacea</taxon>
        <taxon>Oligostraca</taxon>
        <taxon>Ostracoda</taxon>
        <taxon>Podocopa</taxon>
        <taxon>Podocopida</taxon>
        <taxon>Cytherocopina</taxon>
        <taxon>Cytheroidea</taxon>
        <taxon>Cytherideidae</taxon>
        <taxon>Cyprideis</taxon>
    </lineage>
</organism>
<dbReference type="AlphaFoldDB" id="A0A7R8ZLY3"/>
<evidence type="ECO:0000313" key="1">
    <source>
        <dbReference type="EMBL" id="CAD7224964.1"/>
    </source>
</evidence>